<feature type="compositionally biased region" description="Polar residues" evidence="1">
    <location>
        <begin position="112"/>
        <end position="122"/>
    </location>
</feature>
<keyword evidence="3" id="KW-1185">Reference proteome</keyword>
<evidence type="ECO:0000313" key="2">
    <source>
        <dbReference type="EMBL" id="KAF9732727.1"/>
    </source>
</evidence>
<feature type="region of interest" description="Disordered" evidence="1">
    <location>
        <begin position="230"/>
        <end position="266"/>
    </location>
</feature>
<dbReference type="EMBL" id="WJXW01000010">
    <property type="protein sequence ID" value="KAF9732727.1"/>
    <property type="molecule type" value="Genomic_DNA"/>
</dbReference>
<evidence type="ECO:0000256" key="1">
    <source>
        <dbReference type="SAM" id="MobiDB-lite"/>
    </source>
</evidence>
<accession>A0A9P6KN73</accession>
<feature type="compositionally biased region" description="Basic and acidic residues" evidence="1">
    <location>
        <begin position="253"/>
        <end position="266"/>
    </location>
</feature>
<comment type="caution">
    <text evidence="2">The sequence shown here is derived from an EMBL/GenBank/DDBJ whole genome shotgun (WGS) entry which is preliminary data.</text>
</comment>
<evidence type="ECO:0000313" key="3">
    <source>
        <dbReference type="Proteomes" id="UP000756921"/>
    </source>
</evidence>
<dbReference type="AlphaFoldDB" id="A0A9P6KN73"/>
<sequence length="266" mass="29389">MAYPLEGQVCAHRKRTLLEMKGPIQLSMVRPPAGQRLVDPAATAPEPSKNTWSVPAGQVRPQMTYPLPSTFGPGVTLSPVSHAAPERARRCLTLRETVEPRLPCAVSFYTTAPSTRQPSPATSRIDPAPATADPRKVLQASTTLRPRHPAVVAPPERSWDLEFRNSPPALPPAHHPIPIKSYSAKHQYQPYASKDSIRIFVPAPHSPPMFRTLGSRVGLLYTLPFHQANARGASPRQRNRGRSKLQGARRRCRMMEGIEKDDMRSG</sequence>
<feature type="region of interest" description="Disordered" evidence="1">
    <location>
        <begin position="112"/>
        <end position="136"/>
    </location>
</feature>
<gene>
    <name evidence="2" type="ORF">PMIN01_09585</name>
</gene>
<protein>
    <submittedName>
        <fullName evidence="2">Uncharacterized protein</fullName>
    </submittedName>
</protein>
<proteinExistence type="predicted"/>
<reference evidence="2" key="1">
    <citation type="journal article" date="2020" name="Mol. Plant Microbe Interact.">
        <title>Genome Sequence of the Biocontrol Agent Coniothyrium minitans strain Conio (IMI 134523).</title>
        <authorList>
            <person name="Patel D."/>
            <person name="Shittu T.A."/>
            <person name="Baroncelli R."/>
            <person name="Muthumeenakshi S."/>
            <person name="Osborne T.H."/>
            <person name="Janganan T.K."/>
            <person name="Sreenivasaprasad S."/>
        </authorList>
    </citation>
    <scope>NUCLEOTIDE SEQUENCE</scope>
    <source>
        <strain evidence="2">Conio</strain>
    </source>
</reference>
<organism evidence="2 3">
    <name type="scientific">Paraphaeosphaeria minitans</name>
    <dbReference type="NCBI Taxonomy" id="565426"/>
    <lineage>
        <taxon>Eukaryota</taxon>
        <taxon>Fungi</taxon>
        <taxon>Dikarya</taxon>
        <taxon>Ascomycota</taxon>
        <taxon>Pezizomycotina</taxon>
        <taxon>Dothideomycetes</taxon>
        <taxon>Pleosporomycetidae</taxon>
        <taxon>Pleosporales</taxon>
        <taxon>Massarineae</taxon>
        <taxon>Didymosphaeriaceae</taxon>
        <taxon>Paraphaeosphaeria</taxon>
    </lineage>
</organism>
<dbReference type="Proteomes" id="UP000756921">
    <property type="component" value="Unassembled WGS sequence"/>
</dbReference>
<name>A0A9P6KN73_9PLEO</name>
<feature type="compositionally biased region" description="Basic residues" evidence="1">
    <location>
        <begin position="237"/>
        <end position="252"/>
    </location>
</feature>